<feature type="transmembrane region" description="Helical" evidence="6">
    <location>
        <begin position="111"/>
        <end position="131"/>
    </location>
</feature>
<evidence type="ECO:0000256" key="4">
    <source>
        <dbReference type="ARBA" id="ARBA00022989"/>
    </source>
</evidence>
<dbReference type="OMA" id="VWDWCST"/>
<evidence type="ECO:0000313" key="8">
    <source>
        <dbReference type="Proteomes" id="UP000094527"/>
    </source>
</evidence>
<dbReference type="GO" id="GO:0016020">
    <property type="term" value="C:membrane"/>
    <property type="evidence" value="ECO:0007669"/>
    <property type="project" value="UniProtKB-SubCell"/>
</dbReference>
<comment type="caution">
    <text evidence="7">The sequence shown here is derived from an EMBL/GenBank/DDBJ whole genome shotgun (WGS) entry which is preliminary data.</text>
</comment>
<accession>A0A1D2NF80</accession>
<protein>
    <submittedName>
        <fullName evidence="7">Transmembrane protein</fullName>
    </submittedName>
</protein>
<feature type="transmembrane region" description="Helical" evidence="6">
    <location>
        <begin position="72"/>
        <end position="91"/>
    </location>
</feature>
<evidence type="ECO:0000256" key="1">
    <source>
        <dbReference type="ARBA" id="ARBA00004141"/>
    </source>
</evidence>
<evidence type="ECO:0000313" key="7">
    <source>
        <dbReference type="EMBL" id="ODN03882.1"/>
    </source>
</evidence>
<dbReference type="PANTHER" id="PTHR31746:SF3">
    <property type="entry name" value="TRANSMEMBRANE PROTEIN 229B"/>
    <property type="match status" value="1"/>
</dbReference>
<keyword evidence="3 6" id="KW-0812">Transmembrane</keyword>
<keyword evidence="5 6" id="KW-0472">Membrane</keyword>
<reference evidence="7 8" key="1">
    <citation type="journal article" date="2016" name="Genome Biol. Evol.">
        <title>Gene Family Evolution Reflects Adaptation to Soil Environmental Stressors in the Genome of the Collembolan Orchesella cincta.</title>
        <authorList>
            <person name="Faddeeva-Vakhrusheva A."/>
            <person name="Derks M.F."/>
            <person name="Anvar S.Y."/>
            <person name="Agamennone V."/>
            <person name="Suring W."/>
            <person name="Smit S."/>
            <person name="van Straalen N.M."/>
            <person name="Roelofs D."/>
        </authorList>
    </citation>
    <scope>NUCLEOTIDE SEQUENCE [LARGE SCALE GENOMIC DNA]</scope>
    <source>
        <tissue evidence="7">Mixed pool</tissue>
    </source>
</reference>
<dbReference type="InterPro" id="IPR010540">
    <property type="entry name" value="CmpB_TMEM229"/>
</dbReference>
<gene>
    <name evidence="7" type="ORF">Ocin01_02798</name>
</gene>
<evidence type="ECO:0000256" key="3">
    <source>
        <dbReference type="ARBA" id="ARBA00022692"/>
    </source>
</evidence>
<keyword evidence="4 6" id="KW-1133">Transmembrane helix</keyword>
<dbReference type="EMBL" id="LJIJ01000060">
    <property type="protein sequence ID" value="ODN03882.1"/>
    <property type="molecule type" value="Genomic_DNA"/>
</dbReference>
<evidence type="ECO:0000256" key="5">
    <source>
        <dbReference type="ARBA" id="ARBA00023136"/>
    </source>
</evidence>
<dbReference type="STRING" id="48709.A0A1D2NF80"/>
<feature type="transmembrane region" description="Helical" evidence="6">
    <location>
        <begin position="40"/>
        <end position="60"/>
    </location>
</feature>
<dbReference type="Pfam" id="PF06541">
    <property type="entry name" value="ABC_trans_CmpB"/>
    <property type="match status" value="1"/>
</dbReference>
<evidence type="ECO:0000256" key="6">
    <source>
        <dbReference type="SAM" id="Phobius"/>
    </source>
</evidence>
<dbReference type="Proteomes" id="UP000094527">
    <property type="component" value="Unassembled WGS sequence"/>
</dbReference>
<evidence type="ECO:0000256" key="2">
    <source>
        <dbReference type="ARBA" id="ARBA00006371"/>
    </source>
</evidence>
<dbReference type="AlphaFoldDB" id="A0A1D2NF80"/>
<proteinExistence type="inferred from homology"/>
<name>A0A1D2NF80_ORCCI</name>
<dbReference type="PANTHER" id="PTHR31746">
    <property type="entry name" value="TRANSMEMBRANE PROTEIN 229 FAMILY MEMBER"/>
    <property type="match status" value="1"/>
</dbReference>
<organism evidence="7 8">
    <name type="scientific">Orchesella cincta</name>
    <name type="common">Springtail</name>
    <name type="synonym">Podura cincta</name>
    <dbReference type="NCBI Taxonomy" id="48709"/>
    <lineage>
        <taxon>Eukaryota</taxon>
        <taxon>Metazoa</taxon>
        <taxon>Ecdysozoa</taxon>
        <taxon>Arthropoda</taxon>
        <taxon>Hexapoda</taxon>
        <taxon>Collembola</taxon>
        <taxon>Entomobryomorpha</taxon>
        <taxon>Entomobryoidea</taxon>
        <taxon>Orchesellidae</taxon>
        <taxon>Orchesellinae</taxon>
        <taxon>Orchesella</taxon>
    </lineage>
</organism>
<dbReference type="OrthoDB" id="5946847at2759"/>
<comment type="similarity">
    <text evidence="2">Belongs to the TMEM229 family.</text>
</comment>
<sequence>MEGLQSLPTLLRLYIYGLHGYFVEVTFTALWDLIAVGNFRLQGCSSIWSLAIYGSCGLALEKLSKKLRDKNVPIYFRALIYVMLIYLWEYTSGTLLRLISACPWDYEEFRYNVSGLITLEYAPFWLVTGILTERIIMGRLEQLRWVGVGNKKNLEPQSTLSSSSSANGFASTNGLIKMKRTD</sequence>
<comment type="subcellular location">
    <subcellularLocation>
        <location evidence="1">Membrane</location>
        <topology evidence="1">Multi-pass membrane protein</topology>
    </subcellularLocation>
</comment>
<feature type="transmembrane region" description="Helical" evidence="6">
    <location>
        <begin position="12"/>
        <end position="34"/>
    </location>
</feature>
<keyword evidence="8" id="KW-1185">Reference proteome</keyword>